<comment type="caution">
    <text evidence="1">The sequence shown here is derived from an EMBL/GenBank/DDBJ whole genome shotgun (WGS) entry which is preliminary data.</text>
</comment>
<name>A0A081NWP3_9BACL</name>
<dbReference type="AlphaFoldDB" id="A0A081NWP3"/>
<evidence type="ECO:0000313" key="2">
    <source>
        <dbReference type="Proteomes" id="UP000028123"/>
    </source>
</evidence>
<dbReference type="EMBL" id="JNVM01000031">
    <property type="protein sequence ID" value="KEQ22866.1"/>
    <property type="molecule type" value="Genomic_DNA"/>
</dbReference>
<organism evidence="1 2">
    <name type="scientific">Paenibacillus tyrfis</name>
    <dbReference type="NCBI Taxonomy" id="1501230"/>
    <lineage>
        <taxon>Bacteria</taxon>
        <taxon>Bacillati</taxon>
        <taxon>Bacillota</taxon>
        <taxon>Bacilli</taxon>
        <taxon>Bacillales</taxon>
        <taxon>Paenibacillaceae</taxon>
        <taxon>Paenibacillus</taxon>
    </lineage>
</organism>
<keyword evidence="2" id="KW-1185">Reference proteome</keyword>
<sequence length="75" mass="9061">MDRPAIPAPPKDWKPEAKKCNHDFVFLYSDFSREAGTYNDSYEQRDTFFCRYCLEYKTVIARQENSRTRPPWYRG</sequence>
<accession>A0A081NWP3</accession>
<evidence type="ECO:0000313" key="1">
    <source>
        <dbReference type="EMBL" id="KEQ22866.1"/>
    </source>
</evidence>
<gene>
    <name evidence="1" type="ORF">ET33_21200</name>
</gene>
<reference evidence="1 2" key="1">
    <citation type="submission" date="2014-06" db="EMBL/GenBank/DDBJ databases">
        <title>Draft genome sequence of Paenibacillus sp. MSt1.</title>
        <authorList>
            <person name="Aw Y.K."/>
            <person name="Ong K.S."/>
            <person name="Gan H.M."/>
            <person name="Lee S.M."/>
        </authorList>
    </citation>
    <scope>NUCLEOTIDE SEQUENCE [LARGE SCALE GENOMIC DNA]</scope>
    <source>
        <strain evidence="1 2">MSt1</strain>
    </source>
</reference>
<proteinExistence type="predicted"/>
<dbReference type="Proteomes" id="UP000028123">
    <property type="component" value="Unassembled WGS sequence"/>
</dbReference>
<protein>
    <submittedName>
        <fullName evidence="1">Uncharacterized protein</fullName>
    </submittedName>
</protein>